<evidence type="ECO:0000256" key="1">
    <source>
        <dbReference type="SAM" id="MobiDB-lite"/>
    </source>
</evidence>
<keyword evidence="3" id="KW-1185">Reference proteome</keyword>
<accession>A0ABR0AMW6</accession>
<protein>
    <submittedName>
        <fullName evidence="2">Uncharacterized protein</fullName>
    </submittedName>
</protein>
<gene>
    <name evidence="2" type="ORF">OUZ56_015453</name>
</gene>
<dbReference type="Proteomes" id="UP001234178">
    <property type="component" value="Unassembled WGS sequence"/>
</dbReference>
<proteinExistence type="predicted"/>
<feature type="region of interest" description="Disordered" evidence="1">
    <location>
        <begin position="79"/>
        <end position="102"/>
    </location>
</feature>
<reference evidence="2 3" key="1">
    <citation type="journal article" date="2023" name="Nucleic Acids Res.">
        <title>The hologenome of Daphnia magna reveals possible DNA methylation and microbiome-mediated evolution of the host genome.</title>
        <authorList>
            <person name="Chaturvedi A."/>
            <person name="Li X."/>
            <person name="Dhandapani V."/>
            <person name="Marshall H."/>
            <person name="Kissane S."/>
            <person name="Cuenca-Cambronero M."/>
            <person name="Asole G."/>
            <person name="Calvet F."/>
            <person name="Ruiz-Romero M."/>
            <person name="Marangio P."/>
            <person name="Guigo R."/>
            <person name="Rago D."/>
            <person name="Mirbahai L."/>
            <person name="Eastwood N."/>
            <person name="Colbourne J.K."/>
            <person name="Zhou J."/>
            <person name="Mallon E."/>
            <person name="Orsini L."/>
        </authorList>
    </citation>
    <scope>NUCLEOTIDE SEQUENCE [LARGE SCALE GENOMIC DNA]</scope>
    <source>
        <strain evidence="2">LRV0_1</strain>
    </source>
</reference>
<name>A0ABR0AMW6_9CRUS</name>
<sequence>MLQRKKATVQHGAEVTIDIAQHHSLLISLSINWCDQSLDLARKKTSDRSIALDQSIARGNSADILTKLKGSCPNIKIQAFTPHEKSNESKQTTKQGLQKSDSIASSSLRTLLVGGEKIGHHCFDKPMA</sequence>
<organism evidence="2 3">
    <name type="scientific">Daphnia magna</name>
    <dbReference type="NCBI Taxonomy" id="35525"/>
    <lineage>
        <taxon>Eukaryota</taxon>
        <taxon>Metazoa</taxon>
        <taxon>Ecdysozoa</taxon>
        <taxon>Arthropoda</taxon>
        <taxon>Crustacea</taxon>
        <taxon>Branchiopoda</taxon>
        <taxon>Diplostraca</taxon>
        <taxon>Cladocera</taxon>
        <taxon>Anomopoda</taxon>
        <taxon>Daphniidae</taxon>
        <taxon>Daphnia</taxon>
    </lineage>
</organism>
<feature type="compositionally biased region" description="Polar residues" evidence="1">
    <location>
        <begin position="89"/>
        <end position="102"/>
    </location>
</feature>
<comment type="caution">
    <text evidence="2">The sequence shown here is derived from an EMBL/GenBank/DDBJ whole genome shotgun (WGS) entry which is preliminary data.</text>
</comment>
<evidence type="ECO:0000313" key="2">
    <source>
        <dbReference type="EMBL" id="KAK4026457.1"/>
    </source>
</evidence>
<evidence type="ECO:0000313" key="3">
    <source>
        <dbReference type="Proteomes" id="UP001234178"/>
    </source>
</evidence>
<dbReference type="EMBL" id="JAOYFB010000038">
    <property type="protein sequence ID" value="KAK4026457.1"/>
    <property type="molecule type" value="Genomic_DNA"/>
</dbReference>